<evidence type="ECO:0000256" key="6">
    <source>
        <dbReference type="SAM" id="Phobius"/>
    </source>
</evidence>
<evidence type="ECO:0000313" key="8">
    <source>
        <dbReference type="Proteomes" id="UP000177370"/>
    </source>
</evidence>
<dbReference type="InterPro" id="IPR012902">
    <property type="entry name" value="N_methyl_site"/>
</dbReference>
<feature type="transmembrane region" description="Helical" evidence="6">
    <location>
        <begin position="12"/>
        <end position="33"/>
    </location>
</feature>
<reference evidence="7 8" key="1">
    <citation type="journal article" date="2016" name="Nat. Commun.">
        <title>Thousands of microbial genomes shed light on interconnected biogeochemical processes in an aquifer system.</title>
        <authorList>
            <person name="Anantharaman K."/>
            <person name="Brown C.T."/>
            <person name="Hug L.A."/>
            <person name="Sharon I."/>
            <person name="Castelle C.J."/>
            <person name="Probst A.J."/>
            <person name="Thomas B.C."/>
            <person name="Singh A."/>
            <person name="Wilkins M.J."/>
            <person name="Karaoz U."/>
            <person name="Brodie E.L."/>
            <person name="Williams K.H."/>
            <person name="Hubbard S.S."/>
            <person name="Banfield J.F."/>
        </authorList>
    </citation>
    <scope>NUCLEOTIDE SEQUENCE [LARGE SCALE GENOMIC DNA]</scope>
</reference>
<dbReference type="Pfam" id="PF07963">
    <property type="entry name" value="N_methyl"/>
    <property type="match status" value="1"/>
</dbReference>
<dbReference type="PANTHER" id="PTHR30093:SF44">
    <property type="entry name" value="TYPE II SECRETION SYSTEM CORE PROTEIN G"/>
    <property type="match status" value="1"/>
</dbReference>
<organism evidence="7 8">
    <name type="scientific">Candidatus Nomurabacteria bacterium RIFCSPHIGHO2_01_FULL_40_24b</name>
    <dbReference type="NCBI Taxonomy" id="1801739"/>
    <lineage>
        <taxon>Bacteria</taxon>
        <taxon>Candidatus Nomuraibacteriota</taxon>
    </lineage>
</organism>
<name>A0A1F6V9K0_9BACT</name>
<dbReference type="InterPro" id="IPR002416">
    <property type="entry name" value="T2SS_protein-GspH"/>
</dbReference>
<dbReference type="PROSITE" id="PS00409">
    <property type="entry name" value="PROKAR_NTER_METHYL"/>
    <property type="match status" value="1"/>
</dbReference>
<comment type="subcellular location">
    <subcellularLocation>
        <location evidence="1">Membrane</location>
        <topology evidence="1">Single-pass membrane protein</topology>
    </subcellularLocation>
</comment>
<dbReference type="Proteomes" id="UP000177370">
    <property type="component" value="Unassembled WGS sequence"/>
</dbReference>
<protein>
    <submittedName>
        <fullName evidence="7">Uncharacterized protein</fullName>
    </submittedName>
</protein>
<dbReference type="GO" id="GO:0015627">
    <property type="term" value="C:type II protein secretion system complex"/>
    <property type="evidence" value="ECO:0007669"/>
    <property type="project" value="InterPro"/>
</dbReference>
<dbReference type="GO" id="GO:0016020">
    <property type="term" value="C:membrane"/>
    <property type="evidence" value="ECO:0007669"/>
    <property type="project" value="UniProtKB-SubCell"/>
</dbReference>
<keyword evidence="5 6" id="KW-0472">Membrane</keyword>
<evidence type="ECO:0000256" key="2">
    <source>
        <dbReference type="ARBA" id="ARBA00022481"/>
    </source>
</evidence>
<dbReference type="EMBL" id="MFTP01000002">
    <property type="protein sequence ID" value="OGI66249.1"/>
    <property type="molecule type" value="Genomic_DNA"/>
</dbReference>
<dbReference type="NCBIfam" id="TIGR02532">
    <property type="entry name" value="IV_pilin_GFxxxE"/>
    <property type="match status" value="1"/>
</dbReference>
<gene>
    <name evidence="7" type="ORF">A2647_00645</name>
</gene>
<dbReference type="AlphaFoldDB" id="A0A1F6V9K0"/>
<dbReference type="GO" id="GO:0015628">
    <property type="term" value="P:protein secretion by the type II secretion system"/>
    <property type="evidence" value="ECO:0007669"/>
    <property type="project" value="InterPro"/>
</dbReference>
<dbReference type="PRINTS" id="PR00885">
    <property type="entry name" value="BCTERIALGSPH"/>
</dbReference>
<comment type="caution">
    <text evidence="7">The sequence shown here is derived from an EMBL/GenBank/DDBJ whole genome shotgun (WGS) entry which is preliminary data.</text>
</comment>
<sequence>MKKINLQKGFTLLELLVVIVIIGVLAAVVIASLNDARKKGGDGGVKSNLAGSRSQAEVFYNTNTVAPNTYTNVCTNGAVGGAQGIGLAVLAAAKAAGLSSYAINAAGSLTTATCNNGASAWAAEVPLRQGGMWCVDSTNKSIATAGSTLTSATDYACN</sequence>
<keyword evidence="3 6" id="KW-0812">Transmembrane</keyword>
<evidence type="ECO:0000256" key="5">
    <source>
        <dbReference type="ARBA" id="ARBA00023136"/>
    </source>
</evidence>
<evidence type="ECO:0000256" key="1">
    <source>
        <dbReference type="ARBA" id="ARBA00004167"/>
    </source>
</evidence>
<dbReference type="Gene3D" id="3.30.700.10">
    <property type="entry name" value="Glycoprotein, Type 4 Pilin"/>
    <property type="match status" value="1"/>
</dbReference>
<dbReference type="PANTHER" id="PTHR30093">
    <property type="entry name" value="GENERAL SECRETION PATHWAY PROTEIN G"/>
    <property type="match status" value="1"/>
</dbReference>
<proteinExistence type="predicted"/>
<evidence type="ECO:0000313" key="7">
    <source>
        <dbReference type="EMBL" id="OGI66249.1"/>
    </source>
</evidence>
<dbReference type="InterPro" id="IPR045584">
    <property type="entry name" value="Pilin-like"/>
</dbReference>
<keyword evidence="2" id="KW-0488">Methylation</keyword>
<evidence type="ECO:0000256" key="4">
    <source>
        <dbReference type="ARBA" id="ARBA00022989"/>
    </source>
</evidence>
<dbReference type="SUPFAM" id="SSF54523">
    <property type="entry name" value="Pili subunits"/>
    <property type="match status" value="1"/>
</dbReference>
<accession>A0A1F6V9K0</accession>
<keyword evidence="4 6" id="KW-1133">Transmembrane helix</keyword>
<evidence type="ECO:0000256" key="3">
    <source>
        <dbReference type="ARBA" id="ARBA00022692"/>
    </source>
</evidence>